<sequence>MLNKLTEQYVMGRSGPRTQLFESLGSSLVAAGSATPEVSGVLKRSTGYVPQPQVLDGLRKSLIAEATSTDAPARSTVLLATLLERSKLLKDYFTHDEQALIKSMVEKHSNSDMDTVLKKSIAHIDALITMLITTTSVSASQS</sequence>
<organism evidence="1 2">
    <name type="scientific">Corynebacterium durum F0235</name>
    <dbReference type="NCBI Taxonomy" id="1035195"/>
    <lineage>
        <taxon>Bacteria</taxon>
        <taxon>Bacillati</taxon>
        <taxon>Actinomycetota</taxon>
        <taxon>Actinomycetes</taxon>
        <taxon>Mycobacteriales</taxon>
        <taxon>Corynebacteriaceae</taxon>
        <taxon>Corynebacterium</taxon>
    </lineage>
</organism>
<dbReference type="Gene3D" id="1.10.3630.10">
    <property type="entry name" value="yeast vps74-n-term truncation variant domain like"/>
    <property type="match status" value="1"/>
</dbReference>
<dbReference type="InterPro" id="IPR038261">
    <property type="entry name" value="GPP34-like_sf"/>
</dbReference>
<protein>
    <submittedName>
        <fullName evidence="1">Uncharacterized protein</fullName>
    </submittedName>
</protein>
<name>L1MEV1_9CORY</name>
<dbReference type="RefSeq" id="WP_006064147.1">
    <property type="nucleotide sequence ID" value="NZ_KB290831.1"/>
</dbReference>
<gene>
    <name evidence="1" type="ORF">HMPREF9997_01922</name>
</gene>
<comment type="caution">
    <text evidence="1">The sequence shown here is derived from an EMBL/GenBank/DDBJ whole genome shotgun (WGS) entry which is preliminary data.</text>
</comment>
<dbReference type="HOGENOM" id="CLU_1812517_0_0_11"/>
<dbReference type="EMBL" id="AMEM01000024">
    <property type="protein sequence ID" value="EKX89451.1"/>
    <property type="molecule type" value="Genomic_DNA"/>
</dbReference>
<dbReference type="AlphaFoldDB" id="L1MEV1"/>
<reference evidence="1 2" key="1">
    <citation type="submission" date="2012-05" db="EMBL/GenBank/DDBJ databases">
        <authorList>
            <person name="Weinstock G."/>
            <person name="Sodergren E."/>
            <person name="Lobos E.A."/>
            <person name="Fulton L."/>
            <person name="Fulton R."/>
            <person name="Courtney L."/>
            <person name="Fronick C."/>
            <person name="O'Laughlin M."/>
            <person name="Godfrey J."/>
            <person name="Wilson R.M."/>
            <person name="Miner T."/>
            <person name="Farmer C."/>
            <person name="Delehaunty K."/>
            <person name="Cordes M."/>
            <person name="Minx P."/>
            <person name="Tomlinson C."/>
            <person name="Chen J."/>
            <person name="Wollam A."/>
            <person name="Pepin K.H."/>
            <person name="Bhonagiri V."/>
            <person name="Zhang X."/>
            <person name="Suruliraj S."/>
            <person name="Warren W."/>
            <person name="Mitreva M."/>
            <person name="Mardis E.R."/>
            <person name="Wilson R.K."/>
        </authorList>
    </citation>
    <scope>NUCLEOTIDE SEQUENCE [LARGE SCALE GENOMIC DNA]</scope>
    <source>
        <strain evidence="1 2">F0235</strain>
    </source>
</reference>
<dbReference type="Proteomes" id="UP000010445">
    <property type="component" value="Unassembled WGS sequence"/>
</dbReference>
<proteinExistence type="predicted"/>
<dbReference type="PATRIC" id="fig|1035195.3.peg.1739"/>
<keyword evidence="2" id="KW-1185">Reference proteome</keyword>
<dbReference type="eggNOG" id="ENOG5032CZW">
    <property type="taxonomic scope" value="Bacteria"/>
</dbReference>
<accession>L1MEV1</accession>
<evidence type="ECO:0000313" key="1">
    <source>
        <dbReference type="EMBL" id="EKX89451.1"/>
    </source>
</evidence>
<evidence type="ECO:0000313" key="2">
    <source>
        <dbReference type="Proteomes" id="UP000010445"/>
    </source>
</evidence>